<reference evidence="1 2" key="1">
    <citation type="submission" date="2021-02" db="EMBL/GenBank/DDBJ databases">
        <title>De Novo genome assembly of isolated myxobacteria.</title>
        <authorList>
            <person name="Stevens D.C."/>
        </authorList>
    </citation>
    <scope>NUCLEOTIDE SEQUENCE [LARGE SCALE GENOMIC DNA]</scope>
    <source>
        <strain evidence="2">SCPEA02</strain>
    </source>
</reference>
<evidence type="ECO:0000313" key="2">
    <source>
        <dbReference type="Proteomes" id="UP000662747"/>
    </source>
</evidence>
<gene>
    <name evidence="1" type="ORF">JY651_05550</name>
</gene>
<dbReference type="Proteomes" id="UP000662747">
    <property type="component" value="Chromosome"/>
</dbReference>
<dbReference type="EMBL" id="CP071090">
    <property type="protein sequence ID" value="QSQ24423.1"/>
    <property type="molecule type" value="Genomic_DNA"/>
</dbReference>
<organism evidence="1 2">
    <name type="scientific">Pyxidicoccus parkwayensis</name>
    <dbReference type="NCBI Taxonomy" id="2813578"/>
    <lineage>
        <taxon>Bacteria</taxon>
        <taxon>Pseudomonadati</taxon>
        <taxon>Myxococcota</taxon>
        <taxon>Myxococcia</taxon>
        <taxon>Myxococcales</taxon>
        <taxon>Cystobacterineae</taxon>
        <taxon>Myxococcaceae</taxon>
        <taxon>Pyxidicoccus</taxon>
    </lineage>
</organism>
<keyword evidence="2" id="KW-1185">Reference proteome</keyword>
<accession>A0ABX7P0A4</accession>
<evidence type="ECO:0000313" key="1">
    <source>
        <dbReference type="EMBL" id="QSQ24423.1"/>
    </source>
</evidence>
<sequence>MTTDFKLQLAETIAWCSARAVAERAGETTRSAELMSPFFQQDGDTQVRRLLDTPAVGAEVVDFIVRRRREALERTRQPLPPLGELCGGRVLMTDFNTDICAAATAPSNGFLDDYDIPGWDTWFAHEDTGRFGGVVYGWVPPALVELAERGFSVIPVECIGWVDATDLRRLLG</sequence>
<proteinExistence type="predicted"/>
<name>A0ABX7P0A4_9BACT</name>
<dbReference type="RefSeq" id="WP_206725986.1">
    <property type="nucleotide sequence ID" value="NZ_CP071090.1"/>
</dbReference>
<protein>
    <submittedName>
        <fullName evidence="1">Uncharacterized protein</fullName>
    </submittedName>
</protein>